<evidence type="ECO:0000256" key="2">
    <source>
        <dbReference type="SAM" id="SignalP"/>
    </source>
</evidence>
<dbReference type="Proteomes" id="UP001153069">
    <property type="component" value="Unassembled WGS sequence"/>
</dbReference>
<feature type="compositionally biased region" description="Polar residues" evidence="1">
    <location>
        <begin position="650"/>
        <end position="662"/>
    </location>
</feature>
<feature type="region of interest" description="Disordered" evidence="1">
    <location>
        <begin position="628"/>
        <end position="748"/>
    </location>
</feature>
<feature type="compositionally biased region" description="Polar residues" evidence="1">
    <location>
        <begin position="692"/>
        <end position="702"/>
    </location>
</feature>
<dbReference type="InterPro" id="IPR029058">
    <property type="entry name" value="AB_hydrolase_fold"/>
</dbReference>
<keyword evidence="2" id="KW-0732">Signal</keyword>
<dbReference type="SUPFAM" id="SSF53474">
    <property type="entry name" value="alpha/beta-Hydrolases"/>
    <property type="match status" value="2"/>
</dbReference>
<dbReference type="Pfam" id="PF08386">
    <property type="entry name" value="Abhydrolase_4"/>
    <property type="match status" value="1"/>
</dbReference>
<dbReference type="AlphaFoldDB" id="A0A9N8HLB1"/>
<dbReference type="InterPro" id="IPR005944">
    <property type="entry name" value="Pro_iminopeptidase"/>
</dbReference>
<accession>A0A9N8HLB1</accession>
<sequence>MLFSIVKLGVATLALFPDGGFAMTRKHARGGTCRRELSSFPEVNRNYPELYGPGDNQVFYEAESLDYFKNEISSYWFEWLNPREIEAGGTTCGFLYPDLGVLHGVTYPTIKVYVCVRFANVQPAAKGNMFVHCGGPGSLSYCTKGMIYGGYFSEKNLDEYNIWSIDQRGMGRSWPNFAHDECSLKKVIRDSTGAIQSMVKRDEDNARVNVTGLDDEDQIKLILQKYKSRARDCWGVPEFNMKATQSDYSVREFHFLEYSGTRSLAQDVHLLRHLMNAPKLHLYGISYGTSVFSTYATLFPSHVGLFVLDSTVSPNPDHYHVAFTLSVGLNTRINYVLYSCSAHNARSPGWCPVEDLRECVSDINAMTRDSGVNVGAWGGDGFRFIQIALYVLFRYPDRAEEVCALADAGDRQGFAEILDELYYFSRPTDTEERTETEAPVATSKQGVYDPRYSQPTDTYSDVYGNPDYLILVGPGIQIPVVLVRGQDRAGAVYDEDFFAKEVLAFGKKYTGAGTGRPARAFFAEYTVGFYWPKSAPIPPAGNPFLRGIVVGLLYDSNTPYVWAQEMRAAFPYTSMLTSQATNHGLGGDDRECQSHVTDYLDSGYINFVDGLVCGDDFASGDDFMNIFFPQTPAPSPRTSTPPTESSATTIPNTNEPTIQPTESAAPGEFKTSVPTSYSVSADGEESAAPGESKTSVPTSYSVSADGEESAAPGESKTSVPTSYSVSADGEESTAPGESKTSVPTSAATLVPGNGNSNIFFHGDGLVTDNGDQNKPACNNQTANATTPTNTAFTSAPTPSTIAPTNGATTADATMIKSGCTFRHHSCYHWLFHLGVTLVPLIFFFQ</sequence>
<evidence type="ECO:0000256" key="1">
    <source>
        <dbReference type="SAM" id="MobiDB-lite"/>
    </source>
</evidence>
<dbReference type="InterPro" id="IPR013595">
    <property type="entry name" value="Pept_S33_TAP-like_C"/>
</dbReference>
<protein>
    <submittedName>
        <fullName evidence="5">Secreted</fullName>
    </submittedName>
</protein>
<dbReference type="GO" id="GO:0005737">
    <property type="term" value="C:cytoplasm"/>
    <property type="evidence" value="ECO:0007669"/>
    <property type="project" value="InterPro"/>
</dbReference>
<proteinExistence type="predicted"/>
<dbReference type="PANTHER" id="PTHR43722">
    <property type="entry name" value="PROLINE IMINOPEPTIDASE"/>
    <property type="match status" value="1"/>
</dbReference>
<evidence type="ECO:0000259" key="4">
    <source>
        <dbReference type="Pfam" id="PF08386"/>
    </source>
</evidence>
<feature type="signal peptide" evidence="2">
    <location>
        <begin position="1"/>
        <end position="22"/>
    </location>
</feature>
<reference evidence="5" key="1">
    <citation type="submission" date="2020-06" db="EMBL/GenBank/DDBJ databases">
        <authorList>
            <consortium name="Plant Systems Biology data submission"/>
        </authorList>
    </citation>
    <scope>NUCLEOTIDE SEQUENCE</scope>
    <source>
        <strain evidence="5">D6</strain>
    </source>
</reference>
<organism evidence="5 6">
    <name type="scientific">Seminavis robusta</name>
    <dbReference type="NCBI Taxonomy" id="568900"/>
    <lineage>
        <taxon>Eukaryota</taxon>
        <taxon>Sar</taxon>
        <taxon>Stramenopiles</taxon>
        <taxon>Ochrophyta</taxon>
        <taxon>Bacillariophyta</taxon>
        <taxon>Bacillariophyceae</taxon>
        <taxon>Bacillariophycidae</taxon>
        <taxon>Naviculales</taxon>
        <taxon>Naviculaceae</taxon>
        <taxon>Seminavis</taxon>
    </lineage>
</organism>
<dbReference type="OrthoDB" id="44838at2759"/>
<dbReference type="Pfam" id="PF00561">
    <property type="entry name" value="Abhydrolase_1"/>
    <property type="match status" value="1"/>
</dbReference>
<dbReference type="Gene3D" id="3.40.50.1820">
    <property type="entry name" value="alpha/beta hydrolase"/>
    <property type="match status" value="1"/>
</dbReference>
<feature type="domain" description="Peptidase S33 tripeptidyl aminopeptidase-like C-terminal" evidence="4">
    <location>
        <begin position="545"/>
        <end position="606"/>
    </location>
</feature>
<dbReference type="InterPro" id="IPR000073">
    <property type="entry name" value="AB_hydrolase_1"/>
</dbReference>
<evidence type="ECO:0000313" key="5">
    <source>
        <dbReference type="EMBL" id="CAB9519428.1"/>
    </source>
</evidence>
<dbReference type="GO" id="GO:0004177">
    <property type="term" value="F:aminopeptidase activity"/>
    <property type="evidence" value="ECO:0007669"/>
    <property type="project" value="UniProtKB-EC"/>
</dbReference>
<feature type="compositionally biased region" description="Polar residues" evidence="1">
    <location>
        <begin position="738"/>
        <end position="748"/>
    </location>
</feature>
<gene>
    <name evidence="5" type="ORF">SEMRO_1016_G231610.1</name>
</gene>
<evidence type="ECO:0000259" key="3">
    <source>
        <dbReference type="Pfam" id="PF00561"/>
    </source>
</evidence>
<feature type="compositionally biased region" description="Polar residues" evidence="1">
    <location>
        <begin position="715"/>
        <end position="725"/>
    </location>
</feature>
<name>A0A9N8HLB1_9STRA</name>
<keyword evidence="6" id="KW-1185">Reference proteome</keyword>
<evidence type="ECO:0000313" key="6">
    <source>
        <dbReference type="Proteomes" id="UP001153069"/>
    </source>
</evidence>
<dbReference type="GO" id="GO:0006508">
    <property type="term" value="P:proteolysis"/>
    <property type="evidence" value="ECO:0007669"/>
    <property type="project" value="InterPro"/>
</dbReference>
<feature type="chain" id="PRO_5040284496" evidence="2">
    <location>
        <begin position="23"/>
        <end position="845"/>
    </location>
</feature>
<feature type="domain" description="AB hydrolase-1" evidence="3">
    <location>
        <begin position="131"/>
        <end position="317"/>
    </location>
</feature>
<dbReference type="PANTHER" id="PTHR43722:SF1">
    <property type="entry name" value="PROLINE IMINOPEPTIDASE"/>
    <property type="match status" value="1"/>
</dbReference>
<feature type="compositionally biased region" description="Low complexity" evidence="1">
    <location>
        <begin position="636"/>
        <end position="649"/>
    </location>
</feature>
<comment type="caution">
    <text evidence="5">The sequence shown here is derived from an EMBL/GenBank/DDBJ whole genome shotgun (WGS) entry which is preliminary data.</text>
</comment>
<dbReference type="EMBL" id="CAICTM010001014">
    <property type="protein sequence ID" value="CAB9519428.1"/>
    <property type="molecule type" value="Genomic_DNA"/>
</dbReference>